<gene>
    <name evidence="2" type="ORF">TTHERM_01026330</name>
</gene>
<feature type="compositionally biased region" description="Low complexity" evidence="1">
    <location>
        <begin position="1009"/>
        <end position="1027"/>
    </location>
</feature>
<feature type="compositionally biased region" description="Basic and acidic residues" evidence="1">
    <location>
        <begin position="783"/>
        <end position="793"/>
    </location>
</feature>
<proteinExistence type="predicted"/>
<dbReference type="RefSeq" id="XP_001030732.2">
    <property type="nucleotide sequence ID" value="XM_001030732.2"/>
</dbReference>
<evidence type="ECO:0000313" key="2">
    <source>
        <dbReference type="EMBL" id="EAR83069.2"/>
    </source>
</evidence>
<feature type="region of interest" description="Disordered" evidence="1">
    <location>
        <begin position="375"/>
        <end position="456"/>
    </location>
</feature>
<dbReference type="InParanoid" id="Q22CP6"/>
<feature type="compositionally biased region" description="Low complexity" evidence="1">
    <location>
        <begin position="375"/>
        <end position="396"/>
    </location>
</feature>
<dbReference type="SUPFAM" id="SSF82185">
    <property type="entry name" value="Histone H3 K4-specific methyltransferase SET7/9 N-terminal domain"/>
    <property type="match status" value="1"/>
</dbReference>
<dbReference type="GeneID" id="7840272"/>
<dbReference type="EMBL" id="GG662823">
    <property type="protein sequence ID" value="EAR83069.2"/>
    <property type="molecule type" value="Genomic_DNA"/>
</dbReference>
<dbReference type="HOGENOM" id="CLU_239490_0_0_1"/>
<organism evidence="2 3">
    <name type="scientific">Tetrahymena thermophila (strain SB210)</name>
    <dbReference type="NCBI Taxonomy" id="312017"/>
    <lineage>
        <taxon>Eukaryota</taxon>
        <taxon>Sar</taxon>
        <taxon>Alveolata</taxon>
        <taxon>Ciliophora</taxon>
        <taxon>Intramacronucleata</taxon>
        <taxon>Oligohymenophorea</taxon>
        <taxon>Hymenostomatida</taxon>
        <taxon>Tetrahymenina</taxon>
        <taxon>Tetrahymenidae</taxon>
        <taxon>Tetrahymena</taxon>
    </lineage>
</organism>
<sequence length="1802" mass="210677">MTSYQLNSNCKEFQMIEFDNGYYQGEMQNMKREGFGVFYWDSGQIYLGKWSKDFMEDEGVVYFSEGGCAYGNFRRNKLNGYACVLDPFENMIVGQFSKGILDNGVWYEKLTNKWFRYDTQNSEPNKNYELTTKSQIPQVVTLKEVIKRIFHGCQGRSCIRYIEYPDTTFYLGVAGESGKQPSGLGVLHDYDNKVLQVGHHKGKKLNGVGRQYLGFMINDGIFEKQEFKYGTQYFIRDKKFFYGFFNGNQIKKIIKSGIGYPGYLLAYYKHPSKYANAKIDKEQEQEVMHNYQSQYVHNSNIVGYSEIYKCSPKKKNLLMFVENKFCEDFISPHTSIYQEVLEAAQYQRAQKQNSSLSPMQRKKLQLYEDDESNFQSKQFSSKISPSSSQSSYIPSNLRINNLKNKQTPKSKDFFNTSTDKKKNKQVDIQQNEFQSTQKKIKNSSQNSQMKESNMSNQDNQHHIFIQDSIQLDYVNTQPQEQQFNRQMEKQSMDNSNSNQNLAKISLLKNERLQQKLLKGSNEFNNINVQCQNPFDNQQIEQNIDQSFSQNSGNQSNQNEIISSSQNKQENKIYSLYSSTNQSSNLADNQNMQFFQPTVSISDELLIKQQILQQEREKKSFQSSQFQLDEQNDCIDGETNLNEENMQMQIQQMLQTFNAKNQTGKQFSVDSNRLHFSHENRLPLDGKIKESFQIQNNNSHAQQNQFKEYSLGSQQMNEMLGSQYQNSLHESKNINVDNELFLCNNQQNNQQLLEQIKQFAFPNAQQQYEEQFYDEIPNTLAPDNKVETSSRRNSSEINLDESDNTNDKRKHETPRFDLKQANKRLLNELDSTYQNAAKEVSSLFKDIKNQINNQDEILSEQCNQESNKNLTLNQDIQKKLQNQLNLKQQNHLDIRNSFQENSVFESVQNGILNYPNQIEIQESQLVDTFQNCQGQQINDIKQMQNQNSSQDNSSYLANILRKQQIDYKINQPSFQLNEESPENIQEDLIEQIKRMRKNTNESRDNQNINQKNVQTEQQSVQQQKVQTNGGNSLSDYLVQNNQNFLEESLGKNSFDGRNRLESIQLPVTPPNLSYNYQDKRTENQLNMDKIKNQNNKEEATKLEYNKNEDSIRFSETQNQQIIQKLTNLNQVKRRKDTSDSFECNINQSQNDFNFNDSQAQFQVQSVKNEENYKSLMQIIPENKETESTKNSDIQQQNLKDKILDQTRYKSVSVVSYDHFSKNNNKINLHLPNQNAFFDVQNNDLLKQNEDLNCTIEDEDEEKKVKFHFINQSPSRPFLTQTSAYKKRRRIFENPLNSSFSTVSPSMSKHTYSPNQNQSMNLNVFIPSNNEQRISEFNFKKVAQSQIQNKLEYSANELRDIKQFNLEKNRLDTNSSFDKLNISENHLIFTNPQINQIQEYSTQNTNNHFNSNTTHLRNKSNCSSHQFMSNQYNNTNPHLINQNQSQQKLRNIPHHNQNHHQRIHSQQDFKSYYNSNQTLQDFNNLSTGNNNFESLNNIQNPHQFNSCNPQSSAFNKQQISSFVKPEKQNLEMKQPSQSLIKTPKDQQEFLKYNLNQLGNQVPIRQESKTLRQIIDTSIDKSQSPKYQGFFSQNGLQQKKASFFTNSGCEPIMSFKVQQKEFKDQYNSSKIELSRHLQQSLNELSEQNLSFTYASHQINNQNNSQNDLVFYDEENNKINIKKYGQKESTQFQHVQANSSIQSKENNSFHSAFTHKQRQNKFNLNLNLSSINDESNLQKQSKIQSLSQTSKNTISLSEILKQNQKQNSNTFEQFKSLTPSNVQNKQPQIQFKAQNHIKSQNNFKKI</sequence>
<reference evidence="3" key="1">
    <citation type="journal article" date="2006" name="PLoS Biol.">
        <title>Macronuclear genome sequence of the ciliate Tetrahymena thermophila, a model eukaryote.</title>
        <authorList>
            <person name="Eisen J.A."/>
            <person name="Coyne R.S."/>
            <person name="Wu M."/>
            <person name="Wu D."/>
            <person name="Thiagarajan M."/>
            <person name="Wortman J.R."/>
            <person name="Badger J.H."/>
            <person name="Ren Q."/>
            <person name="Amedeo P."/>
            <person name="Jones K.M."/>
            <person name="Tallon L.J."/>
            <person name="Delcher A.L."/>
            <person name="Salzberg S.L."/>
            <person name="Silva J.C."/>
            <person name="Haas B.J."/>
            <person name="Majoros W.H."/>
            <person name="Farzad M."/>
            <person name="Carlton J.M."/>
            <person name="Smith R.K. Jr."/>
            <person name="Garg J."/>
            <person name="Pearlman R.E."/>
            <person name="Karrer K.M."/>
            <person name="Sun L."/>
            <person name="Manning G."/>
            <person name="Elde N.C."/>
            <person name="Turkewitz A.P."/>
            <person name="Asai D.J."/>
            <person name="Wilkes D.E."/>
            <person name="Wang Y."/>
            <person name="Cai H."/>
            <person name="Collins K."/>
            <person name="Stewart B.A."/>
            <person name="Lee S.R."/>
            <person name="Wilamowska K."/>
            <person name="Weinberg Z."/>
            <person name="Ruzzo W.L."/>
            <person name="Wloga D."/>
            <person name="Gaertig J."/>
            <person name="Frankel J."/>
            <person name="Tsao C.-C."/>
            <person name="Gorovsky M.A."/>
            <person name="Keeling P.J."/>
            <person name="Waller R.F."/>
            <person name="Patron N.J."/>
            <person name="Cherry J.M."/>
            <person name="Stover N.A."/>
            <person name="Krieger C.J."/>
            <person name="del Toro C."/>
            <person name="Ryder H.F."/>
            <person name="Williamson S.C."/>
            <person name="Barbeau R.A."/>
            <person name="Hamilton E.P."/>
            <person name="Orias E."/>
        </authorList>
    </citation>
    <scope>NUCLEOTIDE SEQUENCE [LARGE SCALE GENOMIC DNA]</scope>
    <source>
        <strain evidence="3">SB210</strain>
    </source>
</reference>
<dbReference type="Proteomes" id="UP000009168">
    <property type="component" value="Unassembled WGS sequence"/>
</dbReference>
<protein>
    <recommendedName>
        <fullName evidence="4">MORN motif protein</fullName>
    </recommendedName>
</protein>
<dbReference type="Gene3D" id="2.20.110.10">
    <property type="entry name" value="Histone H3 K4-specific methyltransferase SET7/9 N-terminal domain"/>
    <property type="match status" value="1"/>
</dbReference>
<keyword evidence="3" id="KW-1185">Reference proteome</keyword>
<evidence type="ECO:0000256" key="1">
    <source>
        <dbReference type="SAM" id="MobiDB-lite"/>
    </source>
</evidence>
<evidence type="ECO:0008006" key="4">
    <source>
        <dbReference type="Google" id="ProtNLM"/>
    </source>
</evidence>
<feature type="compositionally biased region" description="Polar residues" evidence="1">
    <location>
        <begin position="426"/>
        <end position="456"/>
    </location>
</feature>
<accession>Q22CP6</accession>
<dbReference type="KEGG" id="tet:TTHERM_01026330"/>
<feature type="region of interest" description="Disordered" evidence="1">
    <location>
        <begin position="998"/>
        <end position="1031"/>
    </location>
</feature>
<name>Q22CP6_TETTS</name>
<evidence type="ECO:0000313" key="3">
    <source>
        <dbReference type="Proteomes" id="UP000009168"/>
    </source>
</evidence>
<feature type="region of interest" description="Disordered" evidence="1">
    <location>
        <begin position="779"/>
        <end position="816"/>
    </location>
</feature>
<feature type="compositionally biased region" description="Basic and acidic residues" evidence="1">
    <location>
        <begin position="804"/>
        <end position="816"/>
    </location>
</feature>
<feature type="compositionally biased region" description="Polar residues" evidence="1">
    <location>
        <begin position="397"/>
        <end position="417"/>
    </location>
</feature>